<dbReference type="EMBL" id="CP090163">
    <property type="protein sequence ID" value="UJO12226.1"/>
    <property type="molecule type" value="Genomic_DNA"/>
</dbReference>
<name>A0A9Q8P3X7_PASFU</name>
<dbReference type="InterPro" id="IPR051604">
    <property type="entry name" value="Ergot_Alk_Oxidoreductase"/>
</dbReference>
<organism evidence="2 3">
    <name type="scientific">Passalora fulva</name>
    <name type="common">Tomato leaf mold</name>
    <name type="synonym">Cladosporium fulvum</name>
    <dbReference type="NCBI Taxonomy" id="5499"/>
    <lineage>
        <taxon>Eukaryota</taxon>
        <taxon>Fungi</taxon>
        <taxon>Dikarya</taxon>
        <taxon>Ascomycota</taxon>
        <taxon>Pezizomycotina</taxon>
        <taxon>Dothideomycetes</taxon>
        <taxon>Dothideomycetidae</taxon>
        <taxon>Mycosphaerellales</taxon>
        <taxon>Mycosphaerellaceae</taxon>
        <taxon>Fulvia</taxon>
    </lineage>
</organism>
<dbReference type="Proteomes" id="UP000756132">
    <property type="component" value="Chromosome 1"/>
</dbReference>
<evidence type="ECO:0000259" key="1">
    <source>
        <dbReference type="Pfam" id="PF05368"/>
    </source>
</evidence>
<dbReference type="Gene3D" id="3.40.50.720">
    <property type="entry name" value="NAD(P)-binding Rossmann-like Domain"/>
    <property type="match status" value="1"/>
</dbReference>
<dbReference type="PANTHER" id="PTHR43162:SF1">
    <property type="entry name" value="PRESTALK A DIFFERENTIATION PROTEIN A"/>
    <property type="match status" value="1"/>
</dbReference>
<dbReference type="OMA" id="FGPENYV"/>
<reference evidence="2" key="1">
    <citation type="submission" date="2021-12" db="EMBL/GenBank/DDBJ databases">
        <authorList>
            <person name="Zaccaron A."/>
            <person name="Stergiopoulos I."/>
        </authorList>
    </citation>
    <scope>NUCLEOTIDE SEQUENCE</scope>
    <source>
        <strain evidence="2">Race5_Kim</strain>
    </source>
</reference>
<feature type="domain" description="NmrA-like" evidence="1">
    <location>
        <begin position="10"/>
        <end position="257"/>
    </location>
</feature>
<keyword evidence="3" id="KW-1185">Reference proteome</keyword>
<dbReference type="AlphaFoldDB" id="A0A9Q8P3X7"/>
<dbReference type="Pfam" id="PF05368">
    <property type="entry name" value="NmrA"/>
    <property type="match status" value="1"/>
</dbReference>
<dbReference type="InterPro" id="IPR036291">
    <property type="entry name" value="NAD(P)-bd_dom_sf"/>
</dbReference>
<dbReference type="PANTHER" id="PTHR43162">
    <property type="match status" value="1"/>
</dbReference>
<evidence type="ECO:0000313" key="3">
    <source>
        <dbReference type="Proteomes" id="UP000756132"/>
    </source>
</evidence>
<sequence>MASTTPQTPKSVIVFGPTGNIGSYCARTAAQHGAKVHLAMRDTSKSIPGLSSEQEKEGPFARVQADLTDPELVASAVSHSSAKHAFIYAAHGSKDAMKSTIQALKDNGIELVVFLSSFTVPRSIRDVPRSEVIPYWHATVEVSLEDVYGAGNFVALRPGASATNCLRWASSANLGHVSLYGPKFKMDCITPGDMGRVAGTILANGPQDGDTHVYLYGPQVLIQQEMVETIGKAVGTAVEVKGQTPEEATEQFVKAGSPKPVIDYMVLRLSDDEAQAVERMRYEERVGNVKRYTGRESQGFEEWVGENRELFA</sequence>
<dbReference type="GeneID" id="71980017"/>
<dbReference type="KEGG" id="ffu:CLAFUR5_00139"/>
<evidence type="ECO:0000313" key="2">
    <source>
        <dbReference type="EMBL" id="UJO12226.1"/>
    </source>
</evidence>
<dbReference type="SUPFAM" id="SSF51735">
    <property type="entry name" value="NAD(P)-binding Rossmann-fold domains"/>
    <property type="match status" value="1"/>
</dbReference>
<dbReference type="OrthoDB" id="419598at2759"/>
<proteinExistence type="predicted"/>
<protein>
    <submittedName>
        <fullName evidence="2">Nitrogen metabolite regulation-like protein bik4</fullName>
    </submittedName>
</protein>
<gene>
    <name evidence="2" type="ORF">CLAFUR5_00139</name>
</gene>
<dbReference type="InterPro" id="IPR008030">
    <property type="entry name" value="NmrA-like"/>
</dbReference>
<reference evidence="2" key="2">
    <citation type="journal article" date="2022" name="Microb. Genom.">
        <title>A chromosome-scale genome assembly of the tomato pathogen Cladosporium fulvum reveals a compartmentalized genome architecture and the presence of a dispensable chromosome.</title>
        <authorList>
            <person name="Zaccaron A.Z."/>
            <person name="Chen L.H."/>
            <person name="Samaras A."/>
            <person name="Stergiopoulos I."/>
        </authorList>
    </citation>
    <scope>NUCLEOTIDE SEQUENCE</scope>
    <source>
        <strain evidence="2">Race5_Kim</strain>
    </source>
</reference>
<dbReference type="RefSeq" id="XP_047756592.1">
    <property type="nucleotide sequence ID" value="XM_047899287.1"/>
</dbReference>
<accession>A0A9Q8P3X7</accession>